<evidence type="ECO:0000256" key="3">
    <source>
        <dbReference type="RuleBase" id="RU004447"/>
    </source>
</evidence>
<evidence type="ECO:0000259" key="4">
    <source>
        <dbReference type="Pfam" id="PF00675"/>
    </source>
</evidence>
<dbReference type="Pfam" id="PF00675">
    <property type="entry name" value="Peptidase_M16"/>
    <property type="match status" value="2"/>
</dbReference>
<protein>
    <submittedName>
        <fullName evidence="6">Insulinase family protein</fullName>
    </submittedName>
</protein>
<organism evidence="6">
    <name type="scientific">Thermodesulfobacterium geofontis</name>
    <dbReference type="NCBI Taxonomy" id="1295609"/>
    <lineage>
        <taxon>Bacteria</taxon>
        <taxon>Pseudomonadati</taxon>
        <taxon>Thermodesulfobacteriota</taxon>
        <taxon>Thermodesulfobacteria</taxon>
        <taxon>Thermodesulfobacteriales</taxon>
        <taxon>Thermodesulfobacteriaceae</taxon>
        <taxon>Thermodesulfobacterium</taxon>
    </lineage>
</organism>
<dbReference type="GO" id="GO:0046872">
    <property type="term" value="F:metal ion binding"/>
    <property type="evidence" value="ECO:0007669"/>
    <property type="project" value="InterPro"/>
</dbReference>
<dbReference type="InterPro" id="IPR011249">
    <property type="entry name" value="Metalloenz_LuxS/M16"/>
</dbReference>
<evidence type="ECO:0000313" key="6">
    <source>
        <dbReference type="EMBL" id="HHQ15865.1"/>
    </source>
</evidence>
<feature type="domain" description="Peptidase M16 N-terminal" evidence="4">
    <location>
        <begin position="61"/>
        <end position="199"/>
    </location>
</feature>
<evidence type="ECO:0000256" key="1">
    <source>
        <dbReference type="ARBA" id="ARBA00001947"/>
    </source>
</evidence>
<dbReference type="InterPro" id="IPR007863">
    <property type="entry name" value="Peptidase_M16_C"/>
</dbReference>
<comment type="caution">
    <text evidence="6">The sequence shown here is derived from an EMBL/GenBank/DDBJ whole genome shotgun (WGS) entry which is preliminary data.</text>
</comment>
<dbReference type="PANTHER" id="PTHR11851:SF49">
    <property type="entry name" value="MITOCHONDRIAL-PROCESSING PEPTIDASE SUBUNIT ALPHA"/>
    <property type="match status" value="1"/>
</dbReference>
<evidence type="ECO:0000256" key="2">
    <source>
        <dbReference type="ARBA" id="ARBA00007261"/>
    </source>
</evidence>
<gene>
    <name evidence="6" type="ORF">ENM15_03490</name>
</gene>
<dbReference type="InterPro" id="IPR011765">
    <property type="entry name" value="Pept_M16_N"/>
</dbReference>
<accession>A0A7V5XG67</accession>
<proteinExistence type="inferred from homology"/>
<sequence length="883" mass="101224">MSKFLPCFSLNFFLLFLYFTFLTSGGFSMEIKAQPLELLVSKVKEKNLQNGLTVLFYPYEREDVVTVKLCVKVGSSYEKESEAGITHLIEHMIFKGTETKKPEDIVGVIEALGGYMNAFTSYDYTCYYVAGPSTITEKALDILSDVVFHPYFDPVELEREKEVVIEEMKMRLDNPFTVLFENVMKASYKKYPYRRPIIGYENTVKSFKRDDLLNFLNHFYTPKNMTLIIVGNLEEKKLFSLINKYFSSLPKRKLKKVPFPKEPYTEKPSLLWIERPVKEGYFAFTLPGASFKDEDAPYLDLLSEILGEGESSRLYLRLKRDLNLVKTISTSSFTPYGPGLFGIYGTADPQNFKEIIKVVLLELEKIKLSGVSNEELNKAKTQILSDFIFSSETSEGLSSTLGSFQLIRGSYKDILWYQKKIETATVEDMIKVSKKYFNPQRLVVSFLSEKKLFNEVDLQKIIKNLDPKPSPQIFTLENNLKVILYPQNDIPSVGITLAFPGGIRFENKETNGLFQALTLLWTRGTKNYTAEELAEKLESIGTTIKGFTGRNTFGLKVLSLSSKLDESLEYFKEILINPSFEERECEKAKSELFSLLLRQQDQPVSLAVNEFLKILFPDHPYGLNSAGSLEFYQKFTCEDLKTIYKKFVRPERGVLVITGNFELTSVKEKIKDLFKDWKSETQETTLEEPEPPFPKNPFTRVEKETFQNQILLGFQTPGLNAKEKVALEVLKSALSGQNGRLFRILRDEKSLAYVVTSFLIFYPKKSAFVLYMGCSPEKEKLAISGFWEILEEIKTQGLSSKEIERAKNRLIGSQKLNLQSNLSISEEMAVNEVLGLGWNYSFLYENLVKSIKDADIKNLIETFFKKENAVLFILGKNEDRNNK</sequence>
<dbReference type="GO" id="GO:0004222">
    <property type="term" value="F:metalloendopeptidase activity"/>
    <property type="evidence" value="ECO:0007669"/>
    <property type="project" value="InterPro"/>
</dbReference>
<dbReference type="AlphaFoldDB" id="A0A7V5XG67"/>
<dbReference type="SUPFAM" id="SSF63411">
    <property type="entry name" value="LuxS/MPP-like metallohydrolase"/>
    <property type="match status" value="4"/>
</dbReference>
<dbReference type="EMBL" id="DRWR01000061">
    <property type="protein sequence ID" value="HHQ15865.1"/>
    <property type="molecule type" value="Genomic_DNA"/>
</dbReference>
<comment type="similarity">
    <text evidence="2 3">Belongs to the peptidase M16 family.</text>
</comment>
<dbReference type="GO" id="GO:0006508">
    <property type="term" value="P:proteolysis"/>
    <property type="evidence" value="ECO:0007669"/>
    <property type="project" value="InterPro"/>
</dbReference>
<feature type="domain" description="Peptidase M16 C-terminal" evidence="5">
    <location>
        <begin position="207"/>
        <end position="382"/>
    </location>
</feature>
<dbReference type="PANTHER" id="PTHR11851">
    <property type="entry name" value="METALLOPROTEASE"/>
    <property type="match status" value="1"/>
</dbReference>
<dbReference type="InterPro" id="IPR050361">
    <property type="entry name" value="MPP/UQCRC_Complex"/>
</dbReference>
<dbReference type="PROSITE" id="PS00143">
    <property type="entry name" value="INSULINASE"/>
    <property type="match status" value="1"/>
</dbReference>
<evidence type="ECO:0000259" key="5">
    <source>
        <dbReference type="Pfam" id="PF05193"/>
    </source>
</evidence>
<reference evidence="6" key="1">
    <citation type="journal article" date="2020" name="mSystems">
        <title>Genome- and Community-Level Interaction Insights into Carbon Utilization and Element Cycling Functions of Hydrothermarchaeota in Hydrothermal Sediment.</title>
        <authorList>
            <person name="Zhou Z."/>
            <person name="Liu Y."/>
            <person name="Xu W."/>
            <person name="Pan J."/>
            <person name="Luo Z.H."/>
            <person name="Li M."/>
        </authorList>
    </citation>
    <scope>NUCLEOTIDE SEQUENCE [LARGE SCALE GENOMIC DNA]</scope>
    <source>
        <strain evidence="6">SpSt-106</strain>
    </source>
</reference>
<comment type="cofactor">
    <cofactor evidence="1">
        <name>Zn(2+)</name>
        <dbReference type="ChEBI" id="CHEBI:29105"/>
    </cofactor>
</comment>
<feature type="domain" description="Peptidase M16 N-terminal" evidence="4">
    <location>
        <begin position="486"/>
        <end position="594"/>
    </location>
</feature>
<feature type="domain" description="Peptidase M16 C-terminal" evidence="5">
    <location>
        <begin position="634"/>
        <end position="810"/>
    </location>
</feature>
<dbReference type="InterPro" id="IPR001431">
    <property type="entry name" value="Pept_M16_Zn_BS"/>
</dbReference>
<dbReference type="Pfam" id="PF05193">
    <property type="entry name" value="Peptidase_M16_C"/>
    <property type="match status" value="2"/>
</dbReference>
<dbReference type="Gene3D" id="3.30.830.10">
    <property type="entry name" value="Metalloenzyme, LuxS/M16 peptidase-like"/>
    <property type="match status" value="4"/>
</dbReference>
<name>A0A7V5XG67_9BACT</name>